<name>A0ABY8CEW4_9ARCH</name>
<keyword evidence="1" id="KW-1133">Transmembrane helix</keyword>
<reference evidence="2 3" key="1">
    <citation type="submission" date="2022-09" db="EMBL/GenBank/DDBJ databases">
        <title>Xylan utilization by haloarchaea-nanohaloarchaea associations.</title>
        <authorList>
            <person name="Yakimov M."/>
        </authorList>
    </citation>
    <scope>NUCLEOTIDE SEQUENCE [LARGE SCALE GENOMIC DNA]</scope>
    <source>
        <strain evidence="2 3">SVXNc</strain>
    </source>
</reference>
<evidence type="ECO:0000313" key="2">
    <source>
        <dbReference type="EMBL" id="WEL19265.1"/>
    </source>
</evidence>
<keyword evidence="1" id="KW-0812">Transmembrane</keyword>
<dbReference type="EMBL" id="CP104395">
    <property type="protein sequence ID" value="WEL19265.1"/>
    <property type="molecule type" value="Genomic_DNA"/>
</dbReference>
<evidence type="ECO:0000313" key="3">
    <source>
        <dbReference type="Proteomes" id="UP001218034"/>
    </source>
</evidence>
<keyword evidence="1" id="KW-0472">Membrane</keyword>
<dbReference type="RefSeq" id="WP_347722136.1">
    <property type="nucleotide sequence ID" value="NZ_CP104395.1"/>
</dbReference>
<dbReference type="Proteomes" id="UP001218034">
    <property type="component" value="Chromosome"/>
</dbReference>
<organism evidence="2 3">
    <name type="scientific">Candidatus Nanohalococcus occultus</name>
    <dbReference type="NCBI Taxonomy" id="2978047"/>
    <lineage>
        <taxon>Archaea</taxon>
        <taxon>Candidatus Nanohalarchaeota</taxon>
        <taxon>Candidatus Nanohalarchaeota incertae sedis</taxon>
        <taxon>Candidatus Nanohalococcus</taxon>
    </lineage>
</organism>
<dbReference type="GeneID" id="90589672"/>
<feature type="transmembrane region" description="Helical" evidence="1">
    <location>
        <begin position="134"/>
        <end position="154"/>
    </location>
</feature>
<sequence>MSWRETAEKTITELRTDGLEETVKDVERSYVIDQTELGKILLIASLSLMVASIPSAMTLQSAQDDINAVNQDLDEVQGVIGSDRFQSSMETLQTRIGGDLGRTLDRVTDGVETTNQSVQQLESTQSKLEENAEIYRWLSLVSIIGVISGIATIYI</sequence>
<protein>
    <recommendedName>
        <fullName evidence="4">t-SNARE coiled-coil homology domain-containing protein</fullName>
    </recommendedName>
</protein>
<gene>
    <name evidence="2" type="ORF">SVXNc_0237</name>
</gene>
<evidence type="ECO:0008006" key="4">
    <source>
        <dbReference type="Google" id="ProtNLM"/>
    </source>
</evidence>
<proteinExistence type="predicted"/>
<keyword evidence="3" id="KW-1185">Reference proteome</keyword>
<accession>A0ABY8CEW4</accession>
<evidence type="ECO:0000256" key="1">
    <source>
        <dbReference type="SAM" id="Phobius"/>
    </source>
</evidence>